<feature type="domain" description="C2H2-type" evidence="7">
    <location>
        <begin position="112"/>
        <end position="142"/>
    </location>
</feature>
<dbReference type="SUPFAM" id="SSF57667">
    <property type="entry name" value="beta-beta-alpha zinc fingers"/>
    <property type="match status" value="2"/>
</dbReference>
<evidence type="ECO:0000256" key="1">
    <source>
        <dbReference type="ARBA" id="ARBA00022723"/>
    </source>
</evidence>
<evidence type="ECO:0000256" key="5">
    <source>
        <dbReference type="PROSITE-ProRule" id="PRU00042"/>
    </source>
</evidence>
<keyword evidence="9" id="KW-1185">Reference proteome</keyword>
<dbReference type="Pfam" id="PF12171">
    <property type="entry name" value="zf-C2H2_jaz"/>
    <property type="match status" value="1"/>
</dbReference>
<feature type="compositionally biased region" description="Polar residues" evidence="6">
    <location>
        <begin position="84"/>
        <end position="94"/>
    </location>
</feature>
<keyword evidence="1" id="KW-0479">Metal-binding</keyword>
<dbReference type="Gene3D" id="3.30.160.60">
    <property type="entry name" value="Classic Zinc Finger"/>
    <property type="match status" value="3"/>
</dbReference>
<dbReference type="EMBL" id="JAGTJR010000028">
    <property type="protein sequence ID" value="KAH7041978.1"/>
    <property type="molecule type" value="Genomic_DNA"/>
</dbReference>
<evidence type="ECO:0000256" key="4">
    <source>
        <dbReference type="ARBA" id="ARBA00022833"/>
    </source>
</evidence>
<dbReference type="Pfam" id="PF13913">
    <property type="entry name" value="zf-C2HC_2"/>
    <property type="match status" value="1"/>
</dbReference>
<keyword evidence="2" id="KW-0677">Repeat</keyword>
<evidence type="ECO:0000313" key="9">
    <source>
        <dbReference type="Proteomes" id="UP000774617"/>
    </source>
</evidence>
<feature type="domain" description="C2H2-type" evidence="7">
    <location>
        <begin position="30"/>
        <end position="60"/>
    </location>
</feature>
<dbReference type="SMART" id="SM00355">
    <property type="entry name" value="ZnF_C2H2"/>
    <property type="match status" value="5"/>
</dbReference>
<keyword evidence="4" id="KW-0862">Zinc</keyword>
<accession>A0ABQ8G429</accession>
<protein>
    <recommendedName>
        <fullName evidence="7">C2H2-type domain-containing protein</fullName>
    </recommendedName>
</protein>
<feature type="domain" description="C2H2-type" evidence="7">
    <location>
        <begin position="141"/>
        <end position="173"/>
    </location>
</feature>
<evidence type="ECO:0000256" key="3">
    <source>
        <dbReference type="ARBA" id="ARBA00022771"/>
    </source>
</evidence>
<evidence type="ECO:0000259" key="7">
    <source>
        <dbReference type="PROSITE" id="PS50157"/>
    </source>
</evidence>
<dbReference type="Pfam" id="PF12874">
    <property type="entry name" value="zf-met"/>
    <property type="match status" value="1"/>
</dbReference>
<dbReference type="Proteomes" id="UP000774617">
    <property type="component" value="Unassembled WGS sequence"/>
</dbReference>
<reference evidence="8 9" key="1">
    <citation type="journal article" date="2021" name="Nat. Commun.">
        <title>Genetic determinants of endophytism in the Arabidopsis root mycobiome.</title>
        <authorList>
            <person name="Mesny F."/>
            <person name="Miyauchi S."/>
            <person name="Thiergart T."/>
            <person name="Pickel B."/>
            <person name="Atanasova L."/>
            <person name="Karlsson M."/>
            <person name="Huettel B."/>
            <person name="Barry K.W."/>
            <person name="Haridas S."/>
            <person name="Chen C."/>
            <person name="Bauer D."/>
            <person name="Andreopoulos W."/>
            <person name="Pangilinan J."/>
            <person name="LaButti K."/>
            <person name="Riley R."/>
            <person name="Lipzen A."/>
            <person name="Clum A."/>
            <person name="Drula E."/>
            <person name="Henrissat B."/>
            <person name="Kohler A."/>
            <person name="Grigoriev I.V."/>
            <person name="Martin F.M."/>
            <person name="Hacquard S."/>
        </authorList>
    </citation>
    <scope>NUCLEOTIDE SEQUENCE [LARGE SCALE GENOMIC DNA]</scope>
    <source>
        <strain evidence="8 9">MPI-SDFR-AT-0080</strain>
    </source>
</reference>
<gene>
    <name evidence="8" type="ORF">B0J12DRAFT_217627</name>
</gene>
<sequence>MAYCTLCRKTFRTDQALKQHTEDSPAHKSVSCELCNKTFPSPEALIQHSRDSPAHQLQPPRSQSEGNTAPTRCTICKRDFSNPESLTQHLQTSSKHARSPAAPSLSPSPPSHPCPHCTRTFSSTESLAQHTLSTPFHAPTHRCPRCPRTFRSATALAQHIRDSAAPAHSREPPRNTPLDTFFLLYASTTAFAYDRTASPSASFAALSKCMRWRGDDADRSEAWSAYMAALRRELDVWFGGEDDVGNWQALCRAVGITPAPETAGECEGALRGRHVNLVDLLAWARSGEKEGEVGAEGPRGEVEVFGSVEALRAYCQRTGKWFPLDEVARAGQNGDGNVVIRHLLRRFWGGRKGGRKDSAVGLSRE</sequence>
<feature type="compositionally biased region" description="Polar residues" evidence="6">
    <location>
        <begin position="59"/>
        <end position="69"/>
    </location>
</feature>
<dbReference type="Pfam" id="PF00096">
    <property type="entry name" value="zf-C2H2"/>
    <property type="match status" value="2"/>
</dbReference>
<keyword evidence="3 5" id="KW-0863">Zinc-finger</keyword>
<feature type="domain" description="C2H2-type" evidence="7">
    <location>
        <begin position="71"/>
        <end position="101"/>
    </location>
</feature>
<evidence type="ECO:0000256" key="2">
    <source>
        <dbReference type="ARBA" id="ARBA00022737"/>
    </source>
</evidence>
<feature type="region of interest" description="Disordered" evidence="6">
    <location>
        <begin position="48"/>
        <end position="69"/>
    </location>
</feature>
<dbReference type="InterPro" id="IPR013087">
    <property type="entry name" value="Znf_C2H2_type"/>
</dbReference>
<dbReference type="InterPro" id="IPR036236">
    <property type="entry name" value="Znf_C2H2_sf"/>
</dbReference>
<dbReference type="PANTHER" id="PTHR24409:SF295">
    <property type="entry name" value="AZ2-RELATED"/>
    <property type="match status" value="1"/>
</dbReference>
<dbReference type="PANTHER" id="PTHR24409">
    <property type="entry name" value="ZINC FINGER PROTEIN 142"/>
    <property type="match status" value="1"/>
</dbReference>
<organism evidence="8 9">
    <name type="scientific">Macrophomina phaseolina</name>
    <dbReference type="NCBI Taxonomy" id="35725"/>
    <lineage>
        <taxon>Eukaryota</taxon>
        <taxon>Fungi</taxon>
        <taxon>Dikarya</taxon>
        <taxon>Ascomycota</taxon>
        <taxon>Pezizomycotina</taxon>
        <taxon>Dothideomycetes</taxon>
        <taxon>Dothideomycetes incertae sedis</taxon>
        <taxon>Botryosphaeriales</taxon>
        <taxon>Botryosphaeriaceae</taxon>
        <taxon>Macrophomina</taxon>
    </lineage>
</organism>
<name>A0ABQ8G429_9PEZI</name>
<comment type="caution">
    <text evidence="8">The sequence shown here is derived from an EMBL/GenBank/DDBJ whole genome shotgun (WGS) entry which is preliminary data.</text>
</comment>
<evidence type="ECO:0000256" key="6">
    <source>
        <dbReference type="SAM" id="MobiDB-lite"/>
    </source>
</evidence>
<feature type="region of interest" description="Disordered" evidence="6">
    <location>
        <begin position="84"/>
        <end position="119"/>
    </location>
</feature>
<dbReference type="InterPro" id="IPR022755">
    <property type="entry name" value="Znf_C2H2_jaz"/>
</dbReference>
<proteinExistence type="predicted"/>
<evidence type="ECO:0000313" key="8">
    <source>
        <dbReference type="EMBL" id="KAH7041978.1"/>
    </source>
</evidence>
<dbReference type="PROSITE" id="PS50157">
    <property type="entry name" value="ZINC_FINGER_C2H2_2"/>
    <property type="match status" value="4"/>
</dbReference>